<dbReference type="EMBL" id="CP144691">
    <property type="protein sequence ID" value="WVY93702.1"/>
    <property type="molecule type" value="Genomic_DNA"/>
</dbReference>
<name>A0AAQ3RI98_VIGMU</name>
<keyword evidence="1" id="KW-1133">Transmembrane helix</keyword>
<keyword evidence="3" id="KW-1185">Reference proteome</keyword>
<sequence>MSCFLYLYFALYIGYAFRTIIIPQLKMLFLSIKHANSNPTESTSNHMLEKKYFNLKYKKQYITKNAIAIHRHISSVYTYRRGVKGKGLLQNLLNSSKLILI</sequence>
<protein>
    <submittedName>
        <fullName evidence="2">Uncharacterized protein</fullName>
    </submittedName>
</protein>
<accession>A0AAQ3RI98</accession>
<organism evidence="2 3">
    <name type="scientific">Vigna mungo</name>
    <name type="common">Black gram</name>
    <name type="synonym">Phaseolus mungo</name>
    <dbReference type="NCBI Taxonomy" id="3915"/>
    <lineage>
        <taxon>Eukaryota</taxon>
        <taxon>Viridiplantae</taxon>
        <taxon>Streptophyta</taxon>
        <taxon>Embryophyta</taxon>
        <taxon>Tracheophyta</taxon>
        <taxon>Spermatophyta</taxon>
        <taxon>Magnoliopsida</taxon>
        <taxon>eudicotyledons</taxon>
        <taxon>Gunneridae</taxon>
        <taxon>Pentapetalae</taxon>
        <taxon>rosids</taxon>
        <taxon>fabids</taxon>
        <taxon>Fabales</taxon>
        <taxon>Fabaceae</taxon>
        <taxon>Papilionoideae</taxon>
        <taxon>50 kb inversion clade</taxon>
        <taxon>NPAAA clade</taxon>
        <taxon>indigoferoid/millettioid clade</taxon>
        <taxon>Phaseoleae</taxon>
        <taxon>Vigna</taxon>
    </lineage>
</organism>
<feature type="transmembrane region" description="Helical" evidence="1">
    <location>
        <begin position="6"/>
        <end position="25"/>
    </location>
</feature>
<evidence type="ECO:0000313" key="3">
    <source>
        <dbReference type="Proteomes" id="UP001374535"/>
    </source>
</evidence>
<evidence type="ECO:0000313" key="2">
    <source>
        <dbReference type="EMBL" id="WVY93702.1"/>
    </source>
</evidence>
<keyword evidence="1" id="KW-0812">Transmembrane</keyword>
<keyword evidence="1" id="KW-0472">Membrane</keyword>
<gene>
    <name evidence="2" type="ORF">V8G54_032790</name>
</gene>
<reference evidence="2 3" key="1">
    <citation type="journal article" date="2023" name="Life. Sci Alliance">
        <title>Evolutionary insights into 3D genome organization and epigenetic landscape of Vigna mungo.</title>
        <authorList>
            <person name="Junaid A."/>
            <person name="Singh B."/>
            <person name="Bhatia S."/>
        </authorList>
    </citation>
    <scope>NUCLEOTIDE SEQUENCE [LARGE SCALE GENOMIC DNA]</scope>
    <source>
        <strain evidence="2">Urdbean</strain>
    </source>
</reference>
<proteinExistence type="predicted"/>
<evidence type="ECO:0000256" key="1">
    <source>
        <dbReference type="SAM" id="Phobius"/>
    </source>
</evidence>
<dbReference type="Proteomes" id="UP001374535">
    <property type="component" value="Chromosome 10"/>
</dbReference>
<dbReference type="AlphaFoldDB" id="A0AAQ3RI98"/>